<dbReference type="AlphaFoldDB" id="A0A7G1KWZ9"/>
<evidence type="ECO:0000313" key="3">
    <source>
        <dbReference type="Proteomes" id="UP000516173"/>
    </source>
</evidence>
<accession>A0A7G1KWZ9</accession>
<dbReference type="PANTHER" id="PTHR31299">
    <property type="entry name" value="ESTERASE, PUTATIVE (AFU_ORTHOLOGUE AFUA_1G05850)-RELATED"/>
    <property type="match status" value="1"/>
</dbReference>
<name>A0A7G1KWZ9_9NOCA</name>
<dbReference type="Gene3D" id="1.20.1440.30">
    <property type="entry name" value="Biosynthetic Protein domain"/>
    <property type="match status" value="1"/>
</dbReference>
<dbReference type="EMBL" id="AP023396">
    <property type="protein sequence ID" value="BCK59136.1"/>
    <property type="molecule type" value="Genomic_DNA"/>
</dbReference>
<dbReference type="SUPFAM" id="SSF159501">
    <property type="entry name" value="EreA/ChaN-like"/>
    <property type="match status" value="1"/>
</dbReference>
<dbReference type="KEGG" id="nwl:NWFMUON74_69080"/>
<dbReference type="Gene3D" id="3.30.1870.10">
    <property type="entry name" value="EreA-like, domain 2"/>
    <property type="match status" value="1"/>
</dbReference>
<dbReference type="RefSeq" id="WP_187685774.1">
    <property type="nucleotide sequence ID" value="NZ_AP023396.1"/>
</dbReference>
<dbReference type="InterPro" id="IPR007815">
    <property type="entry name" value="Emycin_Estase"/>
</dbReference>
<evidence type="ECO:0000313" key="2">
    <source>
        <dbReference type="EMBL" id="BCK59136.1"/>
    </source>
</evidence>
<dbReference type="GeneID" id="80351285"/>
<dbReference type="CDD" id="cd14728">
    <property type="entry name" value="Ere-like"/>
    <property type="match status" value="1"/>
</dbReference>
<feature type="region of interest" description="Disordered" evidence="1">
    <location>
        <begin position="291"/>
        <end position="313"/>
    </location>
</feature>
<dbReference type="Pfam" id="PF05139">
    <property type="entry name" value="Erythro_esteras"/>
    <property type="match status" value="1"/>
</dbReference>
<evidence type="ECO:0000256" key="1">
    <source>
        <dbReference type="SAM" id="MobiDB-lite"/>
    </source>
</evidence>
<sequence>MGLFSKSLNNVDPQQIDNTDLSAFSDSIGGARLVCLGESAHHLSELVKLHDRISRYLVAEHGFTVLAFESGYPEGLLVDQWICGGPGSLDEVARTGMTWSFGCSAERHAQLRWMREWNEASARRIGFLGMDVPGCLTTPLPAISACLQRIPPQPGDRELLNVADLGSGTDIPPTTGGVSPVPDVLRSGVDNLINRCQDSGDRIALQCARGARAVIEFLDHGLYPGPGRNLRNETMAENLRVLLERGERIVVSAHNVHIQRTPSFDGTAPIGQILANELGSDLVVIGTTHAGETVPGEPRTDSDHNPSQWFTTELPAPFPEDCLDAVLDRRGALHFTDIARSAPEALAIVSTMRGQHLLVDIDPRETFDAVIHVRHTRPVTGVSAENSHGNDRSLRQP</sequence>
<protein>
    <recommendedName>
        <fullName evidence="4">Erythromycin esterase</fullName>
    </recommendedName>
</protein>
<gene>
    <name evidence="2" type="ORF">NWFMUON74_69080</name>
</gene>
<evidence type="ECO:0008006" key="4">
    <source>
        <dbReference type="Google" id="ProtNLM"/>
    </source>
</evidence>
<proteinExistence type="predicted"/>
<organism evidence="2 3">
    <name type="scientific">Nocardia wallacei</name>
    <dbReference type="NCBI Taxonomy" id="480035"/>
    <lineage>
        <taxon>Bacteria</taxon>
        <taxon>Bacillati</taxon>
        <taxon>Actinomycetota</taxon>
        <taxon>Actinomycetes</taxon>
        <taxon>Mycobacteriales</taxon>
        <taxon>Nocardiaceae</taxon>
        <taxon>Nocardia</taxon>
    </lineage>
</organism>
<dbReference type="PANTHER" id="PTHR31299:SF0">
    <property type="entry name" value="ESTERASE, PUTATIVE (AFU_ORTHOLOGUE AFUA_1G05850)-RELATED"/>
    <property type="match status" value="1"/>
</dbReference>
<dbReference type="Gene3D" id="3.40.1660.10">
    <property type="entry name" value="EreA-like (biosynthetic domain)"/>
    <property type="match status" value="1"/>
</dbReference>
<reference evidence="2 3" key="1">
    <citation type="submission" date="2020-08" db="EMBL/GenBank/DDBJ databases">
        <title>Genome Sequencing of Nocardia wallacei strain FMUON74 and assembly.</title>
        <authorList>
            <person name="Toyokawa M."/>
            <person name="Uesaka K."/>
        </authorList>
    </citation>
    <scope>NUCLEOTIDE SEQUENCE [LARGE SCALE GENOMIC DNA]</scope>
    <source>
        <strain evidence="2 3">FMUON74</strain>
    </source>
</reference>
<keyword evidence="3" id="KW-1185">Reference proteome</keyword>
<dbReference type="InterPro" id="IPR052036">
    <property type="entry name" value="Hydrolase/PRTase-associated"/>
</dbReference>
<dbReference type="GO" id="GO:0046677">
    <property type="term" value="P:response to antibiotic"/>
    <property type="evidence" value="ECO:0007669"/>
    <property type="project" value="InterPro"/>
</dbReference>
<dbReference type="Proteomes" id="UP000516173">
    <property type="component" value="Chromosome"/>
</dbReference>